<dbReference type="KEGG" id="tki:TKV_c19670"/>
<evidence type="ECO:0000313" key="7">
    <source>
        <dbReference type="EMBL" id="AIS53111.1"/>
    </source>
</evidence>
<evidence type="ECO:0000259" key="5">
    <source>
        <dbReference type="Pfam" id="PF00288"/>
    </source>
</evidence>
<keyword evidence="8" id="KW-1185">Reference proteome</keyword>
<protein>
    <submittedName>
        <fullName evidence="7">L-threonine kinase PduX</fullName>
        <ecNumber evidence="7">2.7.1.177</ecNumber>
    </submittedName>
</protein>
<keyword evidence="2" id="KW-0547">Nucleotide-binding</keyword>
<evidence type="ECO:0000313" key="8">
    <source>
        <dbReference type="Proteomes" id="UP000029669"/>
    </source>
</evidence>
<evidence type="ECO:0000256" key="1">
    <source>
        <dbReference type="ARBA" id="ARBA00022679"/>
    </source>
</evidence>
<dbReference type="RefSeq" id="WP_158506607.1">
    <property type="nucleotide sequence ID" value="NZ_CP009170.1"/>
</dbReference>
<dbReference type="GO" id="GO:0005524">
    <property type="term" value="F:ATP binding"/>
    <property type="evidence" value="ECO:0007669"/>
    <property type="project" value="UniProtKB-KW"/>
</dbReference>
<name>A0A097ATH6_THEKI</name>
<accession>A0A097ATH6</accession>
<dbReference type="InterPro" id="IPR020568">
    <property type="entry name" value="Ribosomal_Su5_D2-typ_SF"/>
</dbReference>
<dbReference type="InterPro" id="IPR014721">
    <property type="entry name" value="Ribsml_uS5_D2-typ_fold_subgr"/>
</dbReference>
<dbReference type="HOGENOM" id="CLU_056896_0_0_9"/>
<evidence type="ECO:0000256" key="2">
    <source>
        <dbReference type="ARBA" id="ARBA00022741"/>
    </source>
</evidence>
<dbReference type="Pfam" id="PF00288">
    <property type="entry name" value="GHMP_kinases_N"/>
    <property type="match status" value="1"/>
</dbReference>
<organism evidence="7 8">
    <name type="scientific">Thermoanaerobacter kivui</name>
    <name type="common">Acetogenium kivui</name>
    <dbReference type="NCBI Taxonomy" id="2325"/>
    <lineage>
        <taxon>Bacteria</taxon>
        <taxon>Bacillati</taxon>
        <taxon>Bacillota</taxon>
        <taxon>Clostridia</taxon>
        <taxon>Thermoanaerobacterales</taxon>
        <taxon>Thermoanaerobacteraceae</taxon>
        <taxon>Thermoanaerobacter</taxon>
    </lineage>
</organism>
<dbReference type="Gene3D" id="3.30.230.10">
    <property type="match status" value="1"/>
</dbReference>
<dbReference type="SUPFAM" id="SSF54211">
    <property type="entry name" value="Ribosomal protein S5 domain 2-like"/>
    <property type="match status" value="1"/>
</dbReference>
<dbReference type="OrthoDB" id="4548147at2"/>
<dbReference type="PIRSF" id="PIRSF033887">
    <property type="entry name" value="PduX"/>
    <property type="match status" value="1"/>
</dbReference>
<dbReference type="InterPro" id="IPR006204">
    <property type="entry name" value="GHMP_kinase_N_dom"/>
</dbReference>
<reference evidence="8" key="1">
    <citation type="journal article" date="2015" name="Genome Announc.">
        <title>Whole-Genome Sequences of 80 Environmental and Clinical Isolates of Burkholderia pseudomallei.</title>
        <authorList>
            <person name="Johnson S.L."/>
            <person name="Baker A.L."/>
            <person name="Chain P.S."/>
            <person name="Currie B.J."/>
            <person name="Daligault H.E."/>
            <person name="Davenport K.W."/>
            <person name="Davis C.B."/>
            <person name="Inglis T.J."/>
            <person name="Kaestli M."/>
            <person name="Koren S."/>
            <person name="Mayo M."/>
            <person name="Merritt A.J."/>
            <person name="Price E.P."/>
            <person name="Sarovich D.S."/>
            <person name="Warner J."/>
            <person name="Rosovitz M.J."/>
        </authorList>
    </citation>
    <scope>NUCLEOTIDE SEQUENCE [LARGE SCALE GENOMIC DNA]</scope>
    <source>
        <strain evidence="8">DSM 2030</strain>
    </source>
</reference>
<dbReference type="eggNOG" id="COG4542">
    <property type="taxonomic scope" value="Bacteria"/>
</dbReference>
<sequence length="287" mass="31712">MPTCVIATAQGTCGEFVQGMVKGKELLVSCPIDIKSYAKVFFKKNGKILYEKARKTVLKTLEFINEDKNLIHSIGVEISSEIPHAKGMGSSTADISAVAVATAMLFGKVLKDEDIANICTAVEPTNSTIFDVLTLFDSNNGKYIEKLGPPPHMKVLVLEGKDRINTIEFKSKRKEVFCVEKEVMILKEGVREANGFLIGLASTKSAHKNQKILEKPYFEEIVETSNSFGAYGVCVSHTGSAIGILMDDAKVDVQKVERFFKIKFSSNYYKVYLKNVVCLAPEILHVK</sequence>
<dbReference type="AlphaFoldDB" id="A0A097ATH6"/>
<dbReference type="InterPro" id="IPR012363">
    <property type="entry name" value="PduX"/>
</dbReference>
<keyword evidence="4" id="KW-0067">ATP-binding</keyword>
<feature type="domain" description="GHMP kinase N-terminal" evidence="5">
    <location>
        <begin position="56"/>
        <end position="133"/>
    </location>
</feature>
<proteinExistence type="predicted"/>
<dbReference type="PANTHER" id="PTHR43527:SF1">
    <property type="entry name" value="L-THREONINE KINASE"/>
    <property type="match status" value="1"/>
</dbReference>
<dbReference type="Pfam" id="PF08544">
    <property type="entry name" value="GHMP_kinases_C"/>
    <property type="match status" value="1"/>
</dbReference>
<dbReference type="STRING" id="2325.TKV_c19670"/>
<feature type="domain" description="GHMP kinase C-terminal" evidence="6">
    <location>
        <begin position="202"/>
        <end position="252"/>
    </location>
</feature>
<dbReference type="EC" id="2.7.1.177" evidence="7"/>
<evidence type="ECO:0000256" key="3">
    <source>
        <dbReference type="ARBA" id="ARBA00022777"/>
    </source>
</evidence>
<dbReference type="InterPro" id="IPR013750">
    <property type="entry name" value="GHMP_kinase_C_dom"/>
</dbReference>
<dbReference type="EMBL" id="CP009170">
    <property type="protein sequence ID" value="AIS53111.1"/>
    <property type="molecule type" value="Genomic_DNA"/>
</dbReference>
<dbReference type="Proteomes" id="UP000029669">
    <property type="component" value="Chromosome"/>
</dbReference>
<keyword evidence="1 7" id="KW-0808">Transferase</keyword>
<dbReference type="PANTHER" id="PTHR43527">
    <property type="entry name" value="4-DIPHOSPHOCYTIDYL-2-C-METHYL-D-ERYTHRITOL KINASE, CHLOROPLASTIC"/>
    <property type="match status" value="1"/>
</dbReference>
<evidence type="ECO:0000256" key="4">
    <source>
        <dbReference type="ARBA" id="ARBA00022840"/>
    </source>
</evidence>
<gene>
    <name evidence="7" type="primary">pduX</name>
    <name evidence="7" type="ORF">TKV_c19670</name>
</gene>
<evidence type="ECO:0000259" key="6">
    <source>
        <dbReference type="Pfam" id="PF08544"/>
    </source>
</evidence>
<dbReference type="GO" id="GO:0016301">
    <property type="term" value="F:kinase activity"/>
    <property type="evidence" value="ECO:0007669"/>
    <property type="project" value="UniProtKB-KW"/>
</dbReference>
<keyword evidence="3 7" id="KW-0418">Kinase</keyword>